<keyword evidence="1" id="KW-0677">Repeat</keyword>
<sequence>MGQQRPLHLRHGLRLRGRAPDLPGINGKTYSTVLSTLTASSTEDCQQRCRRTGGCAHFSYYPTSTASNCKLHDFTATESTESGTTSGPPTCLASVSIVNNVNANQIGFFRLYYLCTDSLGVQSGFSRVVEVGCEGPNPGGVYGGNTITCEKVQSGPAVMADYLACVKECTGDSVCEAYEFMGFSGGQGNCTTWSGCDGKYGTDLETMRQVGYCQRINHYPKIFVTPSDRTVNVGNAYAEGAVACTDYEDPYPPVPTTVTSFDVNVPGQYMFYYTCKDQIGQETLGNRTVTVKANCSSPSGVANAADPPCQEGLATFAHGGTCTTVCLTGYTQSRTSVTCTTNSDADFASDWDNTFVCGDSPCDAPLNVKNLKEATGSETIYSCSEGSQVVSGASCTPNCKEGDDPKYVPTVASLACSKEVLTPSTYECHSVAYMPQYVQYKERDVDKIVVKWAIGSPSDCVFANWRLEYILITSSSGQSAWSDWLENPNCPISALGGTARTDVLECTANTLEEGSTYKFRVRQECTNTDLNSDWQTSEEIATTILTPPVTIFTLPNADVYGSPGSVMVAFDQAVQPGYADRKVELIKFGENCQPSADGTYNFTKYAPEMKTTSLEGASGMEIAGSRILIVTPFAEYFTGSCTYNVSFEAASILPDTTGTIKELVAFWYNFTYIEVPPSLTYITRNDSATSTTAIGYNILWTKRTQMNCTASPKDASSCQAKASTAALSPTIARRCESRNSTNDMIQELDTPLSFTIDDLYPGVQYFVVCAGWIPGQFWVPTVDIDASQEIHQTVTTDQDTEVGISSFRLTVFAVCEDGSEGQVYQAYLRTSEFDLGYTTQIDHWLGACRVGGTLALEESVNFRWLGEVVTVSANAYVQWDAGPSLVVTYTKPADATESAIVTNHLKFTILSLAWWEENRDTYKQAHQVQLQIVDIGFSYPAPAGFSKAYSIQSGGSGLAPLYQSSGEALPSGYEELVLDVGALLHFNIKVSQSSFDWGDVSLHLKSVTVGFPVPMVKVSENGQEALWALNFTGQGTQRQGEGRGEV</sequence>
<reference evidence="4" key="1">
    <citation type="submission" date="2023-08" db="EMBL/GenBank/DDBJ databases">
        <authorList>
            <person name="Chen Y."/>
            <person name="Shah S."/>
            <person name="Dougan E. K."/>
            <person name="Thang M."/>
            <person name="Chan C."/>
        </authorList>
    </citation>
    <scope>NUCLEOTIDE SEQUENCE</scope>
</reference>
<dbReference type="GO" id="GO:0006508">
    <property type="term" value="P:proteolysis"/>
    <property type="evidence" value="ECO:0007669"/>
    <property type="project" value="InterPro"/>
</dbReference>
<evidence type="ECO:0000313" key="5">
    <source>
        <dbReference type="Proteomes" id="UP001178507"/>
    </source>
</evidence>
<dbReference type="InterPro" id="IPR013783">
    <property type="entry name" value="Ig-like_fold"/>
</dbReference>
<dbReference type="Pfam" id="PF14295">
    <property type="entry name" value="PAN_4"/>
    <property type="match status" value="1"/>
</dbReference>
<dbReference type="GO" id="GO:0005576">
    <property type="term" value="C:extracellular region"/>
    <property type="evidence" value="ECO:0007669"/>
    <property type="project" value="InterPro"/>
</dbReference>
<proteinExistence type="predicted"/>
<comment type="caution">
    <text evidence="4">The sequence shown here is derived from an EMBL/GenBank/DDBJ whole genome shotgun (WGS) entry which is preliminary data.</text>
</comment>
<dbReference type="SUPFAM" id="SSF49265">
    <property type="entry name" value="Fibronectin type III"/>
    <property type="match status" value="1"/>
</dbReference>
<dbReference type="SUPFAM" id="SSF57414">
    <property type="entry name" value="Hairpin loop containing domain-like"/>
    <property type="match status" value="1"/>
</dbReference>
<organism evidence="4 5">
    <name type="scientific">Effrenium voratum</name>
    <dbReference type="NCBI Taxonomy" id="2562239"/>
    <lineage>
        <taxon>Eukaryota</taxon>
        <taxon>Sar</taxon>
        <taxon>Alveolata</taxon>
        <taxon>Dinophyceae</taxon>
        <taxon>Suessiales</taxon>
        <taxon>Symbiodiniaceae</taxon>
        <taxon>Effrenium</taxon>
    </lineage>
</organism>
<name>A0AA36HMP2_9DINO</name>
<evidence type="ECO:0000256" key="1">
    <source>
        <dbReference type="ARBA" id="ARBA00022737"/>
    </source>
</evidence>
<gene>
    <name evidence="4" type="ORF">EVOR1521_LOCUS1556</name>
</gene>
<evidence type="ECO:0000256" key="2">
    <source>
        <dbReference type="ARBA" id="ARBA00023157"/>
    </source>
</evidence>
<dbReference type="Pfam" id="PF00024">
    <property type="entry name" value="PAN_1"/>
    <property type="match status" value="1"/>
</dbReference>
<dbReference type="AlphaFoldDB" id="A0AA36HMP2"/>
<dbReference type="InterPro" id="IPR036116">
    <property type="entry name" value="FN3_sf"/>
</dbReference>
<dbReference type="InterPro" id="IPR000177">
    <property type="entry name" value="Apple"/>
</dbReference>
<dbReference type="Proteomes" id="UP001178507">
    <property type="component" value="Unassembled WGS sequence"/>
</dbReference>
<dbReference type="SMART" id="SM00223">
    <property type="entry name" value="APPLE"/>
    <property type="match status" value="1"/>
</dbReference>
<dbReference type="Gene3D" id="2.60.40.10">
    <property type="entry name" value="Immunoglobulins"/>
    <property type="match status" value="2"/>
</dbReference>
<dbReference type="InterPro" id="IPR003609">
    <property type="entry name" value="Pan_app"/>
</dbReference>
<dbReference type="EMBL" id="CAUJNA010000059">
    <property type="protein sequence ID" value="CAJ1371184.1"/>
    <property type="molecule type" value="Genomic_DNA"/>
</dbReference>
<protein>
    <recommendedName>
        <fullName evidence="3">Apple domain-containing protein</fullName>
    </recommendedName>
</protein>
<evidence type="ECO:0000313" key="4">
    <source>
        <dbReference type="EMBL" id="CAJ1371184.1"/>
    </source>
</evidence>
<dbReference type="PROSITE" id="PS50948">
    <property type="entry name" value="PAN"/>
    <property type="match status" value="1"/>
</dbReference>
<dbReference type="Gene3D" id="3.50.4.10">
    <property type="entry name" value="Hepatocyte Growth Factor"/>
    <property type="match status" value="1"/>
</dbReference>
<feature type="domain" description="Apple" evidence="3">
    <location>
        <begin position="19"/>
        <end position="91"/>
    </location>
</feature>
<keyword evidence="5" id="KW-1185">Reference proteome</keyword>
<evidence type="ECO:0000259" key="3">
    <source>
        <dbReference type="PROSITE" id="PS50948"/>
    </source>
</evidence>
<accession>A0AA36HMP2</accession>
<keyword evidence="2" id="KW-1015">Disulfide bond</keyword>